<sequence length="73" mass="8756">SQRIWKKKWVKCSIKIQNSGLKCNGITSCLKVINLLPFHEQQQNFHRLNDLNVDCLKQKLNHFCFTIFNFEIY</sequence>
<reference evidence="1 2" key="1">
    <citation type="journal article" date="2018" name="Sci. Rep.">
        <title>Genomic signatures of local adaptation to the degree of environmental predictability in rotifers.</title>
        <authorList>
            <person name="Franch-Gras L."/>
            <person name="Hahn C."/>
            <person name="Garcia-Roger E.M."/>
            <person name="Carmona M.J."/>
            <person name="Serra M."/>
            <person name="Gomez A."/>
        </authorList>
    </citation>
    <scope>NUCLEOTIDE SEQUENCE [LARGE SCALE GENOMIC DNA]</scope>
    <source>
        <strain evidence="1">HYR1</strain>
    </source>
</reference>
<accession>A0A3M7RTC1</accession>
<dbReference type="EMBL" id="REGN01002687">
    <property type="protein sequence ID" value="RNA26709.1"/>
    <property type="molecule type" value="Genomic_DNA"/>
</dbReference>
<keyword evidence="2" id="KW-1185">Reference proteome</keyword>
<proteinExistence type="predicted"/>
<evidence type="ECO:0000313" key="1">
    <source>
        <dbReference type="EMBL" id="RNA26709.1"/>
    </source>
</evidence>
<gene>
    <name evidence="1" type="ORF">BpHYR1_028490</name>
</gene>
<dbReference type="AlphaFoldDB" id="A0A3M7RTC1"/>
<protein>
    <submittedName>
        <fullName evidence="1">Uncharacterized protein</fullName>
    </submittedName>
</protein>
<evidence type="ECO:0000313" key="2">
    <source>
        <dbReference type="Proteomes" id="UP000276133"/>
    </source>
</evidence>
<feature type="non-terminal residue" evidence="1">
    <location>
        <position position="1"/>
    </location>
</feature>
<comment type="caution">
    <text evidence="1">The sequence shown here is derived from an EMBL/GenBank/DDBJ whole genome shotgun (WGS) entry which is preliminary data.</text>
</comment>
<organism evidence="1 2">
    <name type="scientific">Brachionus plicatilis</name>
    <name type="common">Marine rotifer</name>
    <name type="synonym">Brachionus muelleri</name>
    <dbReference type="NCBI Taxonomy" id="10195"/>
    <lineage>
        <taxon>Eukaryota</taxon>
        <taxon>Metazoa</taxon>
        <taxon>Spiralia</taxon>
        <taxon>Gnathifera</taxon>
        <taxon>Rotifera</taxon>
        <taxon>Eurotatoria</taxon>
        <taxon>Monogononta</taxon>
        <taxon>Pseudotrocha</taxon>
        <taxon>Ploima</taxon>
        <taxon>Brachionidae</taxon>
        <taxon>Brachionus</taxon>
    </lineage>
</organism>
<dbReference type="Proteomes" id="UP000276133">
    <property type="component" value="Unassembled WGS sequence"/>
</dbReference>
<name>A0A3M7RTC1_BRAPC</name>